<evidence type="ECO:0000313" key="5">
    <source>
        <dbReference type="EMBL" id="MBO0477334.1"/>
    </source>
</evidence>
<accession>A0ABS3HUE9</accession>
<evidence type="ECO:0000313" key="6">
    <source>
        <dbReference type="Proteomes" id="UP000664857"/>
    </source>
</evidence>
<reference evidence="5 6" key="1">
    <citation type="submission" date="2021-03" db="EMBL/GenBank/DDBJ databases">
        <title>Enterococcal diversity collection.</title>
        <authorList>
            <person name="Gilmore M.S."/>
            <person name="Schwartzman J."/>
            <person name="Van Tyne D."/>
            <person name="Martin M."/>
            <person name="Earl A.M."/>
            <person name="Manson A.L."/>
            <person name="Straub T."/>
            <person name="Salamzade R."/>
            <person name="Saavedra J."/>
            <person name="Lebreton F."/>
            <person name="Prichula J."/>
            <person name="Schaufler K."/>
            <person name="Gaca A."/>
            <person name="Sgardioli B."/>
            <person name="Wagenaar J."/>
            <person name="Strong T."/>
        </authorList>
    </citation>
    <scope>NUCLEOTIDE SEQUENCE [LARGE SCALE GENOMIC DNA]</scope>
    <source>
        <strain evidence="5 6">DIV0080</strain>
    </source>
</reference>
<organism evidence="5 6">
    <name type="scientific">Candidatus Vagococcus giribetii</name>
    <dbReference type="NCBI Taxonomy" id="2230876"/>
    <lineage>
        <taxon>Bacteria</taxon>
        <taxon>Bacillati</taxon>
        <taxon>Bacillota</taxon>
        <taxon>Bacilli</taxon>
        <taxon>Lactobacillales</taxon>
        <taxon>Enterococcaceae</taxon>
        <taxon>Vagococcus</taxon>
    </lineage>
</organism>
<keyword evidence="2" id="KW-0812">Transmembrane</keyword>
<gene>
    <name evidence="5" type="ORF">DOK76_09635</name>
</gene>
<name>A0ABS3HUE9_9ENTE</name>
<dbReference type="InterPro" id="IPR010317">
    <property type="entry name" value="WxLIP_PGBD"/>
</dbReference>
<dbReference type="Pfam" id="PF06030">
    <property type="entry name" value="WxLIP_PGBD"/>
    <property type="match status" value="1"/>
</dbReference>
<dbReference type="Proteomes" id="UP000664857">
    <property type="component" value="Unassembled WGS sequence"/>
</dbReference>
<dbReference type="RefSeq" id="WP_206967198.1">
    <property type="nucleotide sequence ID" value="NZ_JAFLVX010000024.1"/>
</dbReference>
<sequence length="367" mass="41773">MKKISKLIQLLVLSVLFISINGLTVKADGNMAVSVNAILPENQHNKEVTYYDLRMTPGQKQELEFELNNPSDKDETVKIEINNGTTNDSGSIDYSDRGKEYKRDNSLKLALSDVATAPDKVVVKKNSKETIKIKLDMPKEEFDGMIIGGIRVSKADEEDSKDESSGGGMQIKNKVAYTVGLNLSENDKEVKAELDLIKVFPGQTGGRNVVKANVQNNQPQLLEEIEYKAHVTKKGQTEVLHKSSVENYRFAPNSNFNFDISWESQPFRSGDYTLFMTAESKATGQKWEWKEDFKITADEAKKLNEKAIDLDKDNKWLYIIIGLILLLILIILYIVYRKVKKNKEMKRKKELRKKRKSSGRKKTSKRK</sequence>
<dbReference type="EMBL" id="JAFLVX010000024">
    <property type="protein sequence ID" value="MBO0477334.1"/>
    <property type="molecule type" value="Genomic_DNA"/>
</dbReference>
<protein>
    <submittedName>
        <fullName evidence="5">DUF916 and DUF3324 domain-containing protein</fullName>
    </submittedName>
</protein>
<comment type="caution">
    <text evidence="5">The sequence shown here is derived from an EMBL/GenBank/DDBJ whole genome shotgun (WGS) entry which is preliminary data.</text>
</comment>
<evidence type="ECO:0000256" key="2">
    <source>
        <dbReference type="SAM" id="Phobius"/>
    </source>
</evidence>
<feature type="domain" description="WxL Interacting Protein peptidoglycan binding" evidence="3">
    <location>
        <begin position="34"/>
        <end position="153"/>
    </location>
</feature>
<feature type="region of interest" description="Disordered" evidence="1">
    <location>
        <begin position="344"/>
        <end position="367"/>
    </location>
</feature>
<evidence type="ECO:0000259" key="3">
    <source>
        <dbReference type="Pfam" id="PF06030"/>
    </source>
</evidence>
<dbReference type="Pfam" id="PF11797">
    <property type="entry name" value="WxLIP_HBD"/>
    <property type="match status" value="1"/>
</dbReference>
<evidence type="ECO:0000256" key="1">
    <source>
        <dbReference type="SAM" id="MobiDB-lite"/>
    </source>
</evidence>
<keyword evidence="6" id="KW-1185">Reference proteome</keyword>
<proteinExistence type="predicted"/>
<evidence type="ECO:0000259" key="4">
    <source>
        <dbReference type="Pfam" id="PF11797"/>
    </source>
</evidence>
<dbReference type="InterPro" id="IPR021759">
    <property type="entry name" value="WxLIP_HBD"/>
</dbReference>
<keyword evidence="2" id="KW-1133">Transmembrane helix</keyword>
<feature type="transmembrane region" description="Helical" evidence="2">
    <location>
        <begin position="316"/>
        <end position="336"/>
    </location>
</feature>
<keyword evidence="2" id="KW-0472">Membrane</keyword>
<feature type="domain" description="WxL Interacting Protein host binding" evidence="4">
    <location>
        <begin position="168"/>
        <end position="305"/>
    </location>
</feature>